<feature type="domain" description="Prolyl 4-hydroxylase alpha subunit" evidence="6">
    <location>
        <begin position="65"/>
        <end position="263"/>
    </location>
</feature>
<evidence type="ECO:0000313" key="7">
    <source>
        <dbReference type="EMBL" id="CAE7150854.1"/>
    </source>
</evidence>
<dbReference type="GO" id="GO:0005506">
    <property type="term" value="F:iron ion binding"/>
    <property type="evidence" value="ECO:0007669"/>
    <property type="project" value="InterPro"/>
</dbReference>
<dbReference type="InterPro" id="IPR044862">
    <property type="entry name" value="Pro_4_hyd_alph_FE2OG_OXY"/>
</dbReference>
<dbReference type="GO" id="GO:0005783">
    <property type="term" value="C:endoplasmic reticulum"/>
    <property type="evidence" value="ECO:0007669"/>
    <property type="project" value="TreeGrafter"/>
</dbReference>
<reference evidence="7" key="1">
    <citation type="submission" date="2021-02" db="EMBL/GenBank/DDBJ databases">
        <authorList>
            <person name="Dougan E. K."/>
            <person name="Rhodes N."/>
            <person name="Thang M."/>
            <person name="Chan C."/>
        </authorList>
    </citation>
    <scope>NUCLEOTIDE SEQUENCE</scope>
</reference>
<evidence type="ECO:0000313" key="8">
    <source>
        <dbReference type="Proteomes" id="UP000601435"/>
    </source>
</evidence>
<dbReference type="SMART" id="SM00702">
    <property type="entry name" value="P4Hc"/>
    <property type="match status" value="1"/>
</dbReference>
<organism evidence="7 8">
    <name type="scientific">Symbiodinium necroappetens</name>
    <dbReference type="NCBI Taxonomy" id="1628268"/>
    <lineage>
        <taxon>Eukaryota</taxon>
        <taxon>Sar</taxon>
        <taxon>Alveolata</taxon>
        <taxon>Dinophyceae</taxon>
        <taxon>Suessiales</taxon>
        <taxon>Symbiodiniaceae</taxon>
        <taxon>Symbiodinium</taxon>
    </lineage>
</organism>
<dbReference type="OrthoDB" id="10260771at2759"/>
<comment type="cofactor">
    <cofactor evidence="1">
        <name>L-ascorbate</name>
        <dbReference type="ChEBI" id="CHEBI:38290"/>
    </cofactor>
</comment>
<dbReference type="InterPro" id="IPR006620">
    <property type="entry name" value="Pro_4_hyd_alph"/>
</dbReference>
<dbReference type="InterPro" id="IPR045054">
    <property type="entry name" value="P4HA-like"/>
</dbReference>
<dbReference type="PANTHER" id="PTHR10869">
    <property type="entry name" value="PROLYL 4-HYDROXYLASE ALPHA SUBUNIT"/>
    <property type="match status" value="1"/>
</dbReference>
<dbReference type="GO" id="GO:0031418">
    <property type="term" value="F:L-ascorbic acid binding"/>
    <property type="evidence" value="ECO:0007669"/>
    <property type="project" value="InterPro"/>
</dbReference>
<dbReference type="Pfam" id="PF13640">
    <property type="entry name" value="2OG-FeII_Oxy_3"/>
    <property type="match status" value="1"/>
</dbReference>
<keyword evidence="8" id="KW-1185">Reference proteome</keyword>
<keyword evidence="3" id="KW-0223">Dioxygenase</keyword>
<evidence type="ECO:0000256" key="5">
    <source>
        <dbReference type="ARBA" id="ARBA00023004"/>
    </source>
</evidence>
<dbReference type="AlphaFoldDB" id="A0A812IM12"/>
<evidence type="ECO:0000259" key="6">
    <source>
        <dbReference type="SMART" id="SM00702"/>
    </source>
</evidence>
<dbReference type="GO" id="GO:0004656">
    <property type="term" value="F:procollagen-proline 4-dioxygenase activity"/>
    <property type="evidence" value="ECO:0007669"/>
    <property type="project" value="TreeGrafter"/>
</dbReference>
<evidence type="ECO:0000256" key="1">
    <source>
        <dbReference type="ARBA" id="ARBA00001961"/>
    </source>
</evidence>
<comment type="caution">
    <text evidence="7">The sequence shown here is derived from an EMBL/GenBank/DDBJ whole genome shotgun (WGS) entry which is preliminary data.</text>
</comment>
<dbReference type="EMBL" id="CAJNJA010000003">
    <property type="protein sequence ID" value="CAE7150854.1"/>
    <property type="molecule type" value="Genomic_DNA"/>
</dbReference>
<evidence type="ECO:0000256" key="2">
    <source>
        <dbReference type="ARBA" id="ARBA00022723"/>
    </source>
</evidence>
<dbReference type="Proteomes" id="UP000601435">
    <property type="component" value="Unassembled WGS sequence"/>
</dbReference>
<keyword evidence="5" id="KW-0408">Iron</keyword>
<dbReference type="PANTHER" id="PTHR10869:SF246">
    <property type="entry name" value="TRANSMEMBRANE PROLYL 4-HYDROXYLASE"/>
    <property type="match status" value="1"/>
</dbReference>
<proteinExistence type="predicted"/>
<evidence type="ECO:0000256" key="3">
    <source>
        <dbReference type="ARBA" id="ARBA00022964"/>
    </source>
</evidence>
<evidence type="ECO:0000256" key="4">
    <source>
        <dbReference type="ARBA" id="ARBA00023002"/>
    </source>
</evidence>
<accession>A0A812IM12</accession>
<dbReference type="Gene3D" id="2.60.120.620">
    <property type="entry name" value="q2cbj1_9rhob like domain"/>
    <property type="match status" value="1"/>
</dbReference>
<keyword evidence="4" id="KW-0560">Oxidoreductase</keyword>
<gene>
    <name evidence="7" type="primary">P4H10</name>
    <name evidence="7" type="ORF">SNEC2469_LOCUS183</name>
</gene>
<keyword evidence="2" id="KW-0479">Metal-binding</keyword>
<sequence>MILVFEGGVFVWPGVEVGFRRNVTIEPRAWPFVMAQEVRAAQSGDRDTQLGKDKSHVVAKGSLQPLVLEISSFLNDADCQHVIDKALPHVERSSVKHMDHDVGKPDANWRTSSTYFMQSDDDTLHRLDDRVSALTLIKKSHQEYSQILRYESLGSTCAHHDYFDPAMYKNNRNIQDMIKKGLYNRLATVFFYLSDVEEGGQTNFPRAGGRRQPRDFADCSKGVSVFPRRGRIIIFYSMHPSGEMDEACRHSVGGPGSLNFAQIRHVYAACAAAEAPTRSCSSATELRQAATCHNTVCEATRKLCSARRAVGSETGSSKVGNVQDGARFEEQGW</sequence>
<name>A0A812IM12_9DINO</name>
<protein>
    <submittedName>
        <fullName evidence="7">P4H10 protein</fullName>
    </submittedName>
</protein>